<feature type="transmembrane region" description="Helical" evidence="1">
    <location>
        <begin position="20"/>
        <end position="46"/>
    </location>
</feature>
<keyword evidence="1" id="KW-1133">Transmembrane helix</keyword>
<sequence>MAVNGYRCLLTDAPFRRAEILRLITWLSVAYIFGVLFSVSVFFLVCRPEYFMLPVMVGRYMITGKDSGVTEIILNNNTDIPEY</sequence>
<keyword evidence="1" id="KW-0812">Transmembrane</keyword>
<evidence type="ECO:0000313" key="2">
    <source>
        <dbReference type="EMBL" id="MIT92221.1"/>
    </source>
</evidence>
<reference evidence="2" key="1">
    <citation type="submission" date="2018-08" db="EMBL/GenBank/DDBJ databases">
        <authorList>
            <consortium name="GenomeTrakr network: Whole genome sequencing for foodborne pathogen traceback"/>
        </authorList>
    </citation>
    <scope>NUCLEOTIDE SEQUENCE [LARGE SCALE GENOMIC DNA]</scope>
    <source>
        <strain evidence="2">CFSAN034428</strain>
    </source>
</reference>
<dbReference type="EMBL" id="RSTU01000015">
    <property type="protein sequence ID" value="MIT92221.1"/>
    <property type="molecule type" value="Genomic_DNA"/>
</dbReference>
<name>A0A3V7KDP3_SALER</name>
<organism evidence="2">
    <name type="scientific">Salmonella enterica</name>
    <name type="common">Salmonella choleraesuis</name>
    <dbReference type="NCBI Taxonomy" id="28901"/>
    <lineage>
        <taxon>Bacteria</taxon>
        <taxon>Pseudomonadati</taxon>
        <taxon>Pseudomonadota</taxon>
        <taxon>Gammaproteobacteria</taxon>
        <taxon>Enterobacterales</taxon>
        <taxon>Enterobacteriaceae</taxon>
        <taxon>Salmonella</taxon>
    </lineage>
</organism>
<dbReference type="AlphaFoldDB" id="A0A3V7KDP3"/>
<protein>
    <submittedName>
        <fullName evidence="2">Uncharacterized protein</fullName>
    </submittedName>
</protein>
<accession>A0A3V7KDP3</accession>
<dbReference type="Proteomes" id="UP000839515">
    <property type="component" value="Unassembled WGS sequence"/>
</dbReference>
<evidence type="ECO:0000256" key="1">
    <source>
        <dbReference type="SAM" id="Phobius"/>
    </source>
</evidence>
<proteinExistence type="predicted"/>
<comment type="caution">
    <text evidence="2">The sequence shown here is derived from an EMBL/GenBank/DDBJ whole genome shotgun (WGS) entry which is preliminary data.</text>
</comment>
<keyword evidence="1" id="KW-0472">Membrane</keyword>
<gene>
    <name evidence="2" type="ORF">ATP91_18295</name>
</gene>